<dbReference type="PIRSF" id="PIRSF002811">
    <property type="entry name" value="DnaG"/>
    <property type="match status" value="1"/>
</dbReference>
<dbReference type="InterPro" id="IPR036977">
    <property type="entry name" value="DNA_primase_Znf_CHC2"/>
</dbReference>
<evidence type="ECO:0000256" key="11">
    <source>
        <dbReference type="ARBA" id="ARBA00023163"/>
    </source>
</evidence>
<dbReference type="PANTHER" id="PTHR30313">
    <property type="entry name" value="DNA PRIMASE"/>
    <property type="match status" value="1"/>
</dbReference>
<dbReference type="GO" id="GO:1990077">
    <property type="term" value="C:primosome complex"/>
    <property type="evidence" value="ECO:0007669"/>
    <property type="project" value="UniProtKB-KW"/>
</dbReference>
<dbReference type="InterPro" id="IPR016136">
    <property type="entry name" value="DNA_helicase_N/primase_C"/>
</dbReference>
<dbReference type="AlphaFoldDB" id="A0A1T4K080"/>
<keyword evidence="9" id="KW-0460">Magnesium</keyword>
<dbReference type="InterPro" id="IPR002694">
    <property type="entry name" value="Znf_CHC2"/>
</dbReference>
<dbReference type="SUPFAM" id="SSF56731">
    <property type="entry name" value="DNA primase core"/>
    <property type="match status" value="1"/>
</dbReference>
<gene>
    <name evidence="12" type="primary">dnaG</name>
    <name evidence="16" type="ORF">SAMN02746011_00489</name>
</gene>
<evidence type="ECO:0000256" key="2">
    <source>
        <dbReference type="ARBA" id="ARBA00022515"/>
    </source>
</evidence>
<dbReference type="FunFam" id="3.90.980.10:FF:000001">
    <property type="entry name" value="DNA primase"/>
    <property type="match status" value="1"/>
</dbReference>
<dbReference type="OrthoDB" id="9803773at2"/>
<comment type="catalytic activity">
    <reaction evidence="12">
        <text>ssDNA + n NTP = ssDNA/pppN(pN)n-1 hybrid + (n-1) diphosphate.</text>
        <dbReference type="EC" id="2.7.7.101"/>
    </reaction>
</comment>
<dbReference type="InterPro" id="IPR050219">
    <property type="entry name" value="DnaG_primase"/>
</dbReference>
<dbReference type="InterPro" id="IPR037068">
    <property type="entry name" value="DNA_primase_core_N_sf"/>
</dbReference>
<reference evidence="17" key="1">
    <citation type="submission" date="2017-02" db="EMBL/GenBank/DDBJ databases">
        <authorList>
            <person name="Varghese N."/>
            <person name="Submissions S."/>
        </authorList>
    </citation>
    <scope>NUCLEOTIDE SEQUENCE [LARGE SCALE GENOMIC DNA]</scope>
    <source>
        <strain evidence="17">DSM 15739</strain>
    </source>
</reference>
<keyword evidence="11 12" id="KW-0804">Transcription</keyword>
<dbReference type="Gene3D" id="3.90.980.10">
    <property type="entry name" value="DNA primase, catalytic core, N-terminal domain"/>
    <property type="match status" value="1"/>
</dbReference>
<dbReference type="GO" id="GO:0008270">
    <property type="term" value="F:zinc ion binding"/>
    <property type="evidence" value="ECO:0007669"/>
    <property type="project" value="UniProtKB-UniRule"/>
</dbReference>
<dbReference type="InterPro" id="IPR034151">
    <property type="entry name" value="TOPRIM_DnaG_bac"/>
</dbReference>
<dbReference type="GO" id="GO:0006269">
    <property type="term" value="P:DNA replication, synthesis of primer"/>
    <property type="evidence" value="ECO:0007669"/>
    <property type="project" value="UniProtKB-UniRule"/>
</dbReference>
<evidence type="ECO:0000256" key="6">
    <source>
        <dbReference type="ARBA" id="ARBA00022723"/>
    </source>
</evidence>
<evidence type="ECO:0000256" key="3">
    <source>
        <dbReference type="ARBA" id="ARBA00022679"/>
    </source>
</evidence>
<evidence type="ECO:0000256" key="9">
    <source>
        <dbReference type="ARBA" id="ARBA00022842"/>
    </source>
</evidence>
<dbReference type="GO" id="GO:0005737">
    <property type="term" value="C:cytoplasm"/>
    <property type="evidence" value="ECO:0007669"/>
    <property type="project" value="TreeGrafter"/>
</dbReference>
<dbReference type="InterPro" id="IPR019475">
    <property type="entry name" value="DNA_primase_DnaB-bd"/>
</dbReference>
<dbReference type="SMART" id="SM00493">
    <property type="entry name" value="TOPRIM"/>
    <property type="match status" value="1"/>
</dbReference>
<dbReference type="Gene3D" id="3.40.1360.10">
    <property type="match status" value="1"/>
</dbReference>
<comment type="cofactor">
    <cofactor evidence="12 13 14">
        <name>Zn(2+)</name>
        <dbReference type="ChEBI" id="CHEBI:29105"/>
    </cofactor>
    <text evidence="12 13 14">Binds 1 zinc ion per monomer.</text>
</comment>
<evidence type="ECO:0000259" key="15">
    <source>
        <dbReference type="PROSITE" id="PS50880"/>
    </source>
</evidence>
<dbReference type="GO" id="GO:0003677">
    <property type="term" value="F:DNA binding"/>
    <property type="evidence" value="ECO:0007669"/>
    <property type="project" value="UniProtKB-KW"/>
</dbReference>
<feature type="zinc finger region" description="CHC2-type" evidence="12 14">
    <location>
        <begin position="39"/>
        <end position="63"/>
    </location>
</feature>
<dbReference type="Proteomes" id="UP000189941">
    <property type="component" value="Unassembled WGS sequence"/>
</dbReference>
<evidence type="ECO:0000256" key="7">
    <source>
        <dbReference type="ARBA" id="ARBA00022771"/>
    </source>
</evidence>
<accession>A0A1T4K080</accession>
<evidence type="ECO:0000256" key="8">
    <source>
        <dbReference type="ARBA" id="ARBA00022833"/>
    </source>
</evidence>
<dbReference type="GO" id="GO:0003899">
    <property type="term" value="F:DNA-directed RNA polymerase activity"/>
    <property type="evidence" value="ECO:0007669"/>
    <property type="project" value="UniProtKB-UniRule"/>
</dbReference>
<evidence type="ECO:0000256" key="1">
    <source>
        <dbReference type="ARBA" id="ARBA00022478"/>
    </source>
</evidence>
<dbReference type="PROSITE" id="PS50880">
    <property type="entry name" value="TOPRIM"/>
    <property type="match status" value="1"/>
</dbReference>
<evidence type="ECO:0000313" key="16">
    <source>
        <dbReference type="EMBL" id="SJZ35830.1"/>
    </source>
</evidence>
<dbReference type="SUPFAM" id="SSF57783">
    <property type="entry name" value="Zinc beta-ribbon"/>
    <property type="match status" value="1"/>
</dbReference>
<dbReference type="RefSeq" id="WP_159443836.1">
    <property type="nucleotide sequence ID" value="NZ_FUWO01000003.1"/>
</dbReference>
<keyword evidence="4 12" id="KW-0548">Nucleotidyltransferase</keyword>
<organism evidence="16 17">
    <name type="scientific">Globicatella sulfidifaciens DSM 15739</name>
    <dbReference type="NCBI Taxonomy" id="1121925"/>
    <lineage>
        <taxon>Bacteria</taxon>
        <taxon>Bacillati</taxon>
        <taxon>Bacillota</taxon>
        <taxon>Bacilli</taxon>
        <taxon>Lactobacillales</taxon>
        <taxon>Aerococcaceae</taxon>
        <taxon>Globicatella</taxon>
    </lineage>
</organism>
<dbReference type="CDD" id="cd03364">
    <property type="entry name" value="TOPRIM_DnaG_primases"/>
    <property type="match status" value="1"/>
</dbReference>
<dbReference type="FunFam" id="3.90.580.10:FF:000001">
    <property type="entry name" value="DNA primase"/>
    <property type="match status" value="1"/>
</dbReference>
<proteinExistence type="inferred from homology"/>
<sequence length="614" mass="71817">MSFIPAETINEIREKTDIVDVIGQYVQLTKRGNSYSCSCPFHEDRNPSFSIHSDKQIFKCFSCGRGGNVFTFLQEIEGISFPEAVQKAAEFSGVPLDPRYINQGSVQNERFADLFEIHEKAATFYAYYLNQTNNGRDGLKYLTDRQIDKKMIERYLIGLAPENSEVLYQYLLKEGYSNQQLVNSGIFYQKDDQVLVDRFRGRVVFPLRNQQGKVVGFSGRIFGETQSESKYINSPETDIFQKNQLIFNLDLARPEIRRLKQAIVCEGFMDVIRMDQNGIMNSVATMGTSLTTHHLEQLTKMAQEIVFVFDGDDAGQNATNRAFELSLPFKNKHFKSVRIPNRMDPDEWLQANGGEALKQLIQNANNRFSFQREFLKTQFNLQDEQGLAQYIEKVIGLIAMIESPIEQQLRIQDIVKEYGIDEAIVKEQIARSKQHSNQGNSYYSSTNDNEINFDSTDRAFSQIVERKELTIQSKRAYEAEKLIIQNLIYHQDAWFYLEQHYKQPIFYHPYFQELFFKLEYYYYDKGLSFPMTGLEQELEDELQQLYRDIIWDARQLSYDDVVMSDCFKVIKQSFIEQEILEWKERLKTFQKEGRKTEVSEAMVEILRLTRQIKI</sequence>
<keyword evidence="2 12" id="KW-0639">Primosome</keyword>
<evidence type="ECO:0000256" key="14">
    <source>
        <dbReference type="PIRSR" id="PIRSR002811-1"/>
    </source>
</evidence>
<dbReference type="STRING" id="1121925.SAMN02746011_00489"/>
<dbReference type="Pfam" id="PF10410">
    <property type="entry name" value="DnaB_bind"/>
    <property type="match status" value="1"/>
</dbReference>
<dbReference type="InterPro" id="IPR030846">
    <property type="entry name" value="DnaG_bac"/>
</dbReference>
<keyword evidence="8 12" id="KW-0862">Zinc</keyword>
<keyword evidence="5 12" id="KW-0235">DNA replication</keyword>
<keyword evidence="10 12" id="KW-0238">DNA-binding</keyword>
<dbReference type="GO" id="GO:0000428">
    <property type="term" value="C:DNA-directed RNA polymerase complex"/>
    <property type="evidence" value="ECO:0007669"/>
    <property type="project" value="UniProtKB-KW"/>
</dbReference>
<dbReference type="SMART" id="SM00400">
    <property type="entry name" value="ZnF_CHCC"/>
    <property type="match status" value="1"/>
</dbReference>
<dbReference type="Gene3D" id="1.10.860.10">
    <property type="entry name" value="DNAb Helicase, Chain A"/>
    <property type="match status" value="1"/>
</dbReference>
<feature type="domain" description="Toprim" evidence="15">
    <location>
        <begin position="260"/>
        <end position="344"/>
    </location>
</feature>
<evidence type="ECO:0000256" key="13">
    <source>
        <dbReference type="PIRNR" id="PIRNR002811"/>
    </source>
</evidence>
<protein>
    <recommendedName>
        <fullName evidence="12 13">DNA primase</fullName>
        <ecNumber evidence="12">2.7.7.101</ecNumber>
    </recommendedName>
</protein>
<evidence type="ECO:0000313" key="17">
    <source>
        <dbReference type="Proteomes" id="UP000189941"/>
    </source>
</evidence>
<dbReference type="EMBL" id="FUWO01000003">
    <property type="protein sequence ID" value="SJZ35830.1"/>
    <property type="molecule type" value="Genomic_DNA"/>
</dbReference>
<comment type="similarity">
    <text evidence="12 13">Belongs to the DnaG primase family.</text>
</comment>
<dbReference type="EC" id="2.7.7.101" evidence="12"/>
<dbReference type="NCBIfam" id="TIGR01391">
    <property type="entry name" value="dnaG"/>
    <property type="match status" value="1"/>
</dbReference>
<dbReference type="Pfam" id="PF08275">
    <property type="entry name" value="DNAG_N"/>
    <property type="match status" value="1"/>
</dbReference>
<evidence type="ECO:0000256" key="12">
    <source>
        <dbReference type="HAMAP-Rule" id="MF_00974"/>
    </source>
</evidence>
<comment type="domain">
    <text evidence="12">Contains an N-terminal zinc-binding domain, a central core domain that contains the primase activity, and a C-terminal DnaB-binding domain.</text>
</comment>
<dbReference type="PANTHER" id="PTHR30313:SF2">
    <property type="entry name" value="DNA PRIMASE"/>
    <property type="match status" value="1"/>
</dbReference>
<name>A0A1T4K080_9LACT</name>
<dbReference type="Gene3D" id="3.90.580.10">
    <property type="entry name" value="Zinc finger, CHC2-type domain"/>
    <property type="match status" value="1"/>
</dbReference>
<keyword evidence="6 12" id="KW-0479">Metal-binding</keyword>
<keyword evidence="7 12" id="KW-0863">Zinc-finger</keyword>
<keyword evidence="3 12" id="KW-0808">Transferase</keyword>
<comment type="function">
    <text evidence="12 13">RNA polymerase that catalyzes the synthesis of short RNA molecules used as primers for DNA polymerase during DNA replication.</text>
</comment>
<dbReference type="InterPro" id="IPR013264">
    <property type="entry name" value="DNAG_N"/>
</dbReference>
<dbReference type="Pfam" id="PF01807">
    <property type="entry name" value="Zn_ribbon_DnaG"/>
    <property type="match status" value="1"/>
</dbReference>
<evidence type="ECO:0000256" key="4">
    <source>
        <dbReference type="ARBA" id="ARBA00022695"/>
    </source>
</evidence>
<keyword evidence="17" id="KW-1185">Reference proteome</keyword>
<dbReference type="HAMAP" id="MF_00974">
    <property type="entry name" value="DNA_primase_DnaG"/>
    <property type="match status" value="1"/>
</dbReference>
<evidence type="ECO:0000256" key="10">
    <source>
        <dbReference type="ARBA" id="ARBA00023125"/>
    </source>
</evidence>
<dbReference type="Pfam" id="PF13155">
    <property type="entry name" value="Toprim_2"/>
    <property type="match status" value="1"/>
</dbReference>
<evidence type="ECO:0000256" key="5">
    <source>
        <dbReference type="ARBA" id="ARBA00022705"/>
    </source>
</evidence>
<comment type="subunit">
    <text evidence="12">Monomer. Interacts with DnaB.</text>
</comment>
<dbReference type="InterPro" id="IPR006295">
    <property type="entry name" value="DNA_primase_DnaG"/>
</dbReference>
<dbReference type="InterPro" id="IPR006171">
    <property type="entry name" value="TOPRIM_dom"/>
</dbReference>
<keyword evidence="1 12" id="KW-0240">DNA-directed RNA polymerase</keyword>